<name>A0A653KZA1_AERVE</name>
<protein>
    <submittedName>
        <fullName evidence="1">Contig_80, whole genome shotgun sequence</fullName>
    </submittedName>
</protein>
<comment type="caution">
    <text evidence="1">The sequence shown here is derived from an EMBL/GenBank/DDBJ whole genome shotgun (WGS) entry which is preliminary data.</text>
</comment>
<dbReference type="RefSeq" id="WP_159158939.1">
    <property type="nucleotide sequence ID" value="NZ_LR732798.1"/>
</dbReference>
<evidence type="ECO:0000313" key="1">
    <source>
        <dbReference type="EMBL" id="VXA84058.1"/>
    </source>
</evidence>
<proteinExistence type="predicted"/>
<reference evidence="1 2" key="1">
    <citation type="submission" date="2019-10" db="EMBL/GenBank/DDBJ databases">
        <authorList>
            <person name="Karimi E."/>
        </authorList>
    </citation>
    <scope>NUCLEOTIDE SEQUENCE [LARGE SCALE GENOMIC DNA]</scope>
    <source>
        <strain evidence="1">Aeromonas sp. 8C</strain>
    </source>
</reference>
<gene>
    <name evidence="1" type="ORF">AERO8C_160211</name>
</gene>
<evidence type="ECO:0000313" key="2">
    <source>
        <dbReference type="Proteomes" id="UP000439123"/>
    </source>
</evidence>
<dbReference type="AlphaFoldDB" id="A0A653KZA1"/>
<dbReference type="EMBL" id="CABWLC010000008">
    <property type="protein sequence ID" value="VXA84058.1"/>
    <property type="molecule type" value="Genomic_DNA"/>
</dbReference>
<sequence>MKEFAIFIIDLLTPRYITEDVALELRDDGYYPVCSMADIEEGERFDGVVAMRSFTWFGVAWSPKLAGEVRPWE</sequence>
<accession>A0A653KZA1</accession>
<organism evidence="1 2">
    <name type="scientific">Aeromonas veronii</name>
    <dbReference type="NCBI Taxonomy" id="654"/>
    <lineage>
        <taxon>Bacteria</taxon>
        <taxon>Pseudomonadati</taxon>
        <taxon>Pseudomonadota</taxon>
        <taxon>Gammaproteobacteria</taxon>
        <taxon>Aeromonadales</taxon>
        <taxon>Aeromonadaceae</taxon>
        <taxon>Aeromonas</taxon>
    </lineage>
</organism>
<dbReference type="Proteomes" id="UP000439123">
    <property type="component" value="Unassembled WGS sequence"/>
</dbReference>